<organism evidence="2 3">
    <name type="scientific">Arsenicicoccus bolidensis</name>
    <dbReference type="NCBI Taxonomy" id="229480"/>
    <lineage>
        <taxon>Bacteria</taxon>
        <taxon>Bacillati</taxon>
        <taxon>Actinomycetota</taxon>
        <taxon>Actinomycetes</taxon>
        <taxon>Micrococcales</taxon>
        <taxon>Intrasporangiaceae</taxon>
        <taxon>Arsenicicoccus</taxon>
    </lineage>
</organism>
<dbReference type="SUPFAM" id="SSF52266">
    <property type="entry name" value="SGNH hydrolase"/>
    <property type="match status" value="1"/>
</dbReference>
<dbReference type="RefSeq" id="WP_239263966.1">
    <property type="nucleotide sequence ID" value="NZ_JAKRCV010000023.1"/>
</dbReference>
<sequence length="234" mass="24709">MPRLQADRPATLAVLGDESSNGTNEWVNLVGERFGEERRTRVQGIRQTDETGYNAPIRYGDDDPDLTVWNASLTGATPDITGDRLRRFLPAAPEVVLLSHGRRADSGAVAAQLTRTREALSAAYPRAKVVVVLQPPLAAEESSRAPLKAVRDWAVQQGLPTIDVAAAFATAPASPRLQEPGTDSPLTAEGQALWAATVHRALTAPAPVPSPTATPPPTAATWSATASATAQPSR</sequence>
<evidence type="ECO:0000313" key="2">
    <source>
        <dbReference type="EMBL" id="MCG7322014.1"/>
    </source>
</evidence>
<name>A0ABS9Q2M6_9MICO</name>
<proteinExistence type="predicted"/>
<dbReference type="InterPro" id="IPR036514">
    <property type="entry name" value="SGNH_hydro_sf"/>
</dbReference>
<feature type="compositionally biased region" description="Pro residues" evidence="1">
    <location>
        <begin position="206"/>
        <end position="218"/>
    </location>
</feature>
<evidence type="ECO:0000256" key="1">
    <source>
        <dbReference type="SAM" id="MobiDB-lite"/>
    </source>
</evidence>
<feature type="compositionally biased region" description="Low complexity" evidence="1">
    <location>
        <begin position="219"/>
        <end position="234"/>
    </location>
</feature>
<gene>
    <name evidence="2" type="ORF">MHL29_08955</name>
</gene>
<feature type="region of interest" description="Disordered" evidence="1">
    <location>
        <begin position="205"/>
        <end position="234"/>
    </location>
</feature>
<protein>
    <recommendedName>
        <fullName evidence="4">SGNH hydrolase-type esterase domain-containing protein</fullName>
    </recommendedName>
</protein>
<keyword evidence="3" id="KW-1185">Reference proteome</keyword>
<dbReference type="EMBL" id="JAKRCV010000023">
    <property type="protein sequence ID" value="MCG7322014.1"/>
    <property type="molecule type" value="Genomic_DNA"/>
</dbReference>
<dbReference type="Gene3D" id="3.40.50.1110">
    <property type="entry name" value="SGNH hydrolase"/>
    <property type="match status" value="1"/>
</dbReference>
<evidence type="ECO:0008006" key="4">
    <source>
        <dbReference type="Google" id="ProtNLM"/>
    </source>
</evidence>
<comment type="caution">
    <text evidence="2">The sequence shown here is derived from an EMBL/GenBank/DDBJ whole genome shotgun (WGS) entry which is preliminary data.</text>
</comment>
<reference evidence="2 3" key="1">
    <citation type="submission" date="2022-02" db="EMBL/GenBank/DDBJ databases">
        <title>Uncovering new skin microbiome diversity through culturing and metagenomics.</title>
        <authorList>
            <person name="Conlan S."/>
            <person name="Deming C."/>
            <person name="Nisc Comparative Sequencing Program N."/>
            <person name="Segre J.A."/>
        </authorList>
    </citation>
    <scope>NUCLEOTIDE SEQUENCE [LARGE SCALE GENOMIC DNA]</scope>
    <source>
        <strain evidence="2 3">ACRQZ</strain>
    </source>
</reference>
<accession>A0ABS9Q2M6</accession>
<evidence type="ECO:0000313" key="3">
    <source>
        <dbReference type="Proteomes" id="UP001521931"/>
    </source>
</evidence>
<dbReference type="Proteomes" id="UP001521931">
    <property type="component" value="Unassembled WGS sequence"/>
</dbReference>